<proteinExistence type="inferred from homology"/>
<evidence type="ECO:0000256" key="5">
    <source>
        <dbReference type="ARBA" id="ARBA00022519"/>
    </source>
</evidence>
<keyword evidence="9 12" id="KW-0460">Magnesium</keyword>
<dbReference type="UniPathway" id="UPA00232"/>
<keyword evidence="7 12" id="KW-0831">Ubiquinone biosynthesis</keyword>
<comment type="catalytic activity">
    <reaction evidence="12">
        <text>all-trans-octaprenyl diphosphate + 4-hydroxybenzoate = 4-hydroxy-3-(all-trans-octaprenyl)benzoate + diphosphate</text>
        <dbReference type="Rhea" id="RHEA:27782"/>
        <dbReference type="ChEBI" id="CHEBI:1617"/>
        <dbReference type="ChEBI" id="CHEBI:17879"/>
        <dbReference type="ChEBI" id="CHEBI:33019"/>
        <dbReference type="ChEBI" id="CHEBI:57711"/>
        <dbReference type="EC" id="2.5.1.39"/>
    </reaction>
</comment>
<dbReference type="AlphaFoldDB" id="A0A558DYZ6"/>
<keyword evidence="4 12" id="KW-1003">Cell membrane</keyword>
<dbReference type="Gene3D" id="1.10.357.140">
    <property type="entry name" value="UbiA prenyltransferase"/>
    <property type="match status" value="1"/>
</dbReference>
<evidence type="ECO:0000256" key="1">
    <source>
        <dbReference type="ARBA" id="ARBA00001946"/>
    </source>
</evidence>
<gene>
    <name evidence="12" type="primary">ubiA</name>
    <name evidence="14" type="ORF">FHP88_13640</name>
</gene>
<comment type="caution">
    <text evidence="14">The sequence shown here is derived from an EMBL/GenBank/DDBJ whole genome shotgun (WGS) entry which is preliminary data.</text>
</comment>
<evidence type="ECO:0000256" key="8">
    <source>
        <dbReference type="ARBA" id="ARBA00022692"/>
    </source>
</evidence>
<organism evidence="14 15">
    <name type="scientific">Sedimenticola selenatireducens</name>
    <dbReference type="NCBI Taxonomy" id="191960"/>
    <lineage>
        <taxon>Bacteria</taxon>
        <taxon>Pseudomonadati</taxon>
        <taxon>Pseudomonadota</taxon>
        <taxon>Gammaproteobacteria</taxon>
        <taxon>Chromatiales</taxon>
        <taxon>Sedimenticolaceae</taxon>
        <taxon>Sedimenticola</taxon>
    </lineage>
</organism>
<evidence type="ECO:0000313" key="15">
    <source>
        <dbReference type="Proteomes" id="UP000316649"/>
    </source>
</evidence>
<comment type="pathway">
    <text evidence="12">Cofactor biosynthesis; ubiquinone biosynthesis.</text>
</comment>
<evidence type="ECO:0000256" key="12">
    <source>
        <dbReference type="HAMAP-Rule" id="MF_01635"/>
    </source>
</evidence>
<dbReference type="InterPro" id="IPR030470">
    <property type="entry name" value="UbiA_prenylTrfase_CS"/>
</dbReference>
<accession>A0A558DYZ6</accession>
<feature type="transmembrane region" description="Helical" evidence="12">
    <location>
        <begin position="274"/>
        <end position="300"/>
    </location>
</feature>
<dbReference type="PANTHER" id="PTHR11048">
    <property type="entry name" value="PRENYLTRANSFERASES"/>
    <property type="match status" value="1"/>
</dbReference>
<keyword evidence="6 12" id="KW-0808">Transferase</keyword>
<sequence>MNHPEFEIKEVMAPRTWQQQFDGYIRLIRLDKPIGILLLLWPALWALWMAGAGQPRWGVVLIFILGVALMRSAGCAINDYADRHFDGEVARTCGRPLATGLVSPKEALWIFAILCLIAFGLVLLLNQQTVVMSFVAVLLAALYPFMKRFTHLPQLVLGMAFGWAVPMAYMALTEAIPLIAWVLYVATIVWALIYDTEYAMVDRDDDLRIGVKSTAILFGRYDRLIIGLLQLVMIGLMITVGIQVGLGLYYYLGLTIASLLFVRQQQLISNREPAACFTAFLNNNCVGMMIFFGLLLDYFIG</sequence>
<dbReference type="Gene3D" id="1.20.120.1780">
    <property type="entry name" value="UbiA prenyltransferase"/>
    <property type="match status" value="1"/>
</dbReference>
<dbReference type="EMBL" id="VMNH01000018">
    <property type="protein sequence ID" value="TVO71932.1"/>
    <property type="molecule type" value="Genomic_DNA"/>
</dbReference>
<dbReference type="RefSeq" id="WP_144359643.1">
    <property type="nucleotide sequence ID" value="NZ_VMNH01000018.1"/>
</dbReference>
<evidence type="ECO:0000256" key="9">
    <source>
        <dbReference type="ARBA" id="ARBA00022842"/>
    </source>
</evidence>
<comment type="subcellular location">
    <subcellularLocation>
        <location evidence="12">Cell inner membrane</location>
        <topology evidence="12">Multi-pass membrane protein</topology>
    </subcellularLocation>
    <subcellularLocation>
        <location evidence="2">Membrane</location>
        <topology evidence="2">Multi-pass membrane protein</topology>
    </subcellularLocation>
</comment>
<keyword evidence="15" id="KW-1185">Reference proteome</keyword>
<dbReference type="FunFam" id="1.10.357.140:FF:000002">
    <property type="entry name" value="4-hydroxybenzoate octaprenyltransferase"/>
    <property type="match status" value="1"/>
</dbReference>
<evidence type="ECO:0000256" key="7">
    <source>
        <dbReference type="ARBA" id="ARBA00022688"/>
    </source>
</evidence>
<dbReference type="OrthoDB" id="9782418at2"/>
<dbReference type="GO" id="GO:0006744">
    <property type="term" value="P:ubiquinone biosynthetic process"/>
    <property type="evidence" value="ECO:0007669"/>
    <property type="project" value="UniProtKB-UniRule"/>
</dbReference>
<dbReference type="CDD" id="cd13959">
    <property type="entry name" value="PT_UbiA_COQ2"/>
    <property type="match status" value="1"/>
</dbReference>
<evidence type="ECO:0000256" key="3">
    <source>
        <dbReference type="ARBA" id="ARBA00005985"/>
    </source>
</evidence>
<dbReference type="NCBIfam" id="TIGR01474">
    <property type="entry name" value="ubiA_proteo"/>
    <property type="match status" value="1"/>
</dbReference>
<comment type="cofactor">
    <cofactor evidence="1 12">
        <name>Mg(2+)</name>
        <dbReference type="ChEBI" id="CHEBI:18420"/>
    </cofactor>
</comment>
<dbReference type="InterPro" id="IPR044878">
    <property type="entry name" value="UbiA_sf"/>
</dbReference>
<dbReference type="GO" id="GO:0008412">
    <property type="term" value="F:4-hydroxybenzoate polyprenyltransferase activity"/>
    <property type="evidence" value="ECO:0007669"/>
    <property type="project" value="UniProtKB-UniRule"/>
</dbReference>
<name>A0A558DYZ6_9GAMM</name>
<protein>
    <recommendedName>
        <fullName evidence="12 13">4-hydroxybenzoate octaprenyltransferase</fullName>
        <ecNumber evidence="12 13">2.5.1.39</ecNumber>
    </recommendedName>
    <alternativeName>
        <fullName evidence="12">4-HB polyprenyltransferase</fullName>
    </alternativeName>
</protein>
<evidence type="ECO:0000256" key="6">
    <source>
        <dbReference type="ARBA" id="ARBA00022679"/>
    </source>
</evidence>
<dbReference type="FunFam" id="1.20.120.1780:FF:000001">
    <property type="entry name" value="4-hydroxybenzoate octaprenyltransferase"/>
    <property type="match status" value="1"/>
</dbReference>
<dbReference type="Proteomes" id="UP000316649">
    <property type="component" value="Unassembled WGS sequence"/>
</dbReference>
<evidence type="ECO:0000256" key="10">
    <source>
        <dbReference type="ARBA" id="ARBA00022989"/>
    </source>
</evidence>
<keyword evidence="11 12" id="KW-0472">Membrane</keyword>
<evidence type="ECO:0000256" key="13">
    <source>
        <dbReference type="NCBIfam" id="TIGR01474"/>
    </source>
</evidence>
<evidence type="ECO:0000256" key="4">
    <source>
        <dbReference type="ARBA" id="ARBA00022475"/>
    </source>
</evidence>
<feature type="transmembrane region" description="Helical" evidence="12">
    <location>
        <begin position="178"/>
        <end position="200"/>
    </location>
</feature>
<dbReference type="HAMAP" id="MF_01635">
    <property type="entry name" value="UbiA"/>
    <property type="match status" value="1"/>
</dbReference>
<dbReference type="InterPro" id="IPR006370">
    <property type="entry name" value="HB_polyprenyltransferase-like"/>
</dbReference>
<keyword evidence="5 12" id="KW-0997">Cell inner membrane</keyword>
<dbReference type="PANTHER" id="PTHR11048:SF28">
    <property type="entry name" value="4-HYDROXYBENZOATE POLYPRENYLTRANSFERASE, MITOCHONDRIAL"/>
    <property type="match status" value="1"/>
</dbReference>
<feature type="transmembrane region" description="Helical" evidence="12">
    <location>
        <begin position="57"/>
        <end position="77"/>
    </location>
</feature>
<feature type="transmembrane region" description="Helical" evidence="12">
    <location>
        <begin position="221"/>
        <end position="240"/>
    </location>
</feature>
<evidence type="ECO:0000313" key="14">
    <source>
        <dbReference type="EMBL" id="TVO71932.1"/>
    </source>
</evidence>
<evidence type="ECO:0000256" key="2">
    <source>
        <dbReference type="ARBA" id="ARBA00004141"/>
    </source>
</evidence>
<dbReference type="Pfam" id="PF01040">
    <property type="entry name" value="UbiA"/>
    <property type="match status" value="1"/>
</dbReference>
<comment type="similarity">
    <text evidence="3 12">Belongs to the UbiA prenyltransferase family.</text>
</comment>
<keyword evidence="10 12" id="KW-1133">Transmembrane helix</keyword>
<evidence type="ECO:0000256" key="11">
    <source>
        <dbReference type="ARBA" id="ARBA00023136"/>
    </source>
</evidence>
<dbReference type="InterPro" id="IPR039653">
    <property type="entry name" value="Prenyltransferase"/>
</dbReference>
<dbReference type="PROSITE" id="PS00943">
    <property type="entry name" value="UBIA"/>
    <property type="match status" value="1"/>
</dbReference>
<dbReference type="EC" id="2.5.1.39" evidence="12 13"/>
<feature type="transmembrane region" description="Helical" evidence="12">
    <location>
        <begin position="34"/>
        <end position="51"/>
    </location>
</feature>
<reference evidence="14 15" key="1">
    <citation type="submission" date="2019-07" db="EMBL/GenBank/DDBJ databases">
        <title>The pathways for chlorine oxyanion respiration interact through the shared metabolite chlorate.</title>
        <authorList>
            <person name="Barnum T.P."/>
            <person name="Cheng Y."/>
            <person name="Hill K.A."/>
            <person name="Lucas L.N."/>
            <person name="Carlson H.K."/>
            <person name="Coates J.D."/>
        </authorList>
    </citation>
    <scope>NUCLEOTIDE SEQUENCE [LARGE SCALE GENOMIC DNA]</scope>
    <source>
        <strain evidence="14 15">BK-1</strain>
    </source>
</reference>
<feature type="transmembrane region" description="Helical" evidence="12">
    <location>
        <begin position="130"/>
        <end position="146"/>
    </location>
</feature>
<keyword evidence="8 12" id="KW-0812">Transmembrane</keyword>
<feature type="transmembrane region" description="Helical" evidence="12">
    <location>
        <begin position="246"/>
        <end position="262"/>
    </location>
</feature>
<dbReference type="InterPro" id="IPR000537">
    <property type="entry name" value="UbiA_prenyltransferase"/>
</dbReference>
<comment type="function">
    <text evidence="12">Catalyzes the prenylation of para-hydroxybenzoate (PHB) with an all-trans polyprenyl group. Mediates the second step in the final reaction sequence of ubiquinone-8 (UQ-8) biosynthesis, which is the condensation of the polyisoprenoid side chain with PHB, generating the first membrane-bound Q intermediate 3-octaprenyl-4-hydroxybenzoate.</text>
</comment>
<dbReference type="GO" id="GO:0005886">
    <property type="term" value="C:plasma membrane"/>
    <property type="evidence" value="ECO:0007669"/>
    <property type="project" value="UniProtKB-SubCell"/>
</dbReference>
<feature type="transmembrane region" description="Helical" evidence="12">
    <location>
        <begin position="107"/>
        <end position="124"/>
    </location>
</feature>